<feature type="compositionally biased region" description="Polar residues" evidence="5">
    <location>
        <begin position="44"/>
        <end position="58"/>
    </location>
</feature>
<proteinExistence type="predicted"/>
<name>A0AAV7JDZ6_9METZ</name>
<dbReference type="AlphaFoldDB" id="A0AAV7JDZ6"/>
<evidence type="ECO:0000256" key="1">
    <source>
        <dbReference type="ARBA" id="ARBA00004123"/>
    </source>
</evidence>
<keyword evidence="2" id="KW-0507">mRNA processing</keyword>
<feature type="region of interest" description="Disordered" evidence="5">
    <location>
        <begin position="41"/>
        <end position="181"/>
    </location>
</feature>
<evidence type="ECO:0000256" key="2">
    <source>
        <dbReference type="ARBA" id="ARBA00022664"/>
    </source>
</evidence>
<gene>
    <name evidence="7" type="ORF">LOD99_12790</name>
</gene>
<feature type="domain" description="G-patch" evidence="6">
    <location>
        <begin position="411"/>
        <end position="458"/>
    </location>
</feature>
<dbReference type="Proteomes" id="UP001165289">
    <property type="component" value="Unassembled WGS sequence"/>
</dbReference>
<evidence type="ECO:0000256" key="4">
    <source>
        <dbReference type="ARBA" id="ARBA00023242"/>
    </source>
</evidence>
<evidence type="ECO:0000256" key="5">
    <source>
        <dbReference type="SAM" id="MobiDB-lite"/>
    </source>
</evidence>
<feature type="compositionally biased region" description="Polar residues" evidence="5">
    <location>
        <begin position="166"/>
        <end position="175"/>
    </location>
</feature>
<comment type="subcellular location">
    <subcellularLocation>
        <location evidence="1">Nucleus</location>
    </subcellularLocation>
</comment>
<accession>A0AAV7JDZ6</accession>
<evidence type="ECO:0000313" key="8">
    <source>
        <dbReference type="Proteomes" id="UP001165289"/>
    </source>
</evidence>
<comment type="caution">
    <text evidence="7">The sequence shown here is derived from an EMBL/GenBank/DDBJ whole genome shotgun (WGS) entry which is preliminary data.</text>
</comment>
<keyword evidence="3" id="KW-0508">mRNA splicing</keyword>
<evidence type="ECO:0000256" key="3">
    <source>
        <dbReference type="ARBA" id="ARBA00023187"/>
    </source>
</evidence>
<dbReference type="GO" id="GO:0008380">
    <property type="term" value="P:RNA splicing"/>
    <property type="evidence" value="ECO:0007669"/>
    <property type="project" value="UniProtKB-KW"/>
</dbReference>
<dbReference type="PROSITE" id="PS50174">
    <property type="entry name" value="G_PATCH"/>
    <property type="match status" value="1"/>
</dbReference>
<dbReference type="SMART" id="SM00443">
    <property type="entry name" value="G_patch"/>
    <property type="match status" value="1"/>
</dbReference>
<dbReference type="InterPro" id="IPR000467">
    <property type="entry name" value="G_patch_dom"/>
</dbReference>
<dbReference type="GO" id="GO:0005654">
    <property type="term" value="C:nucleoplasm"/>
    <property type="evidence" value="ECO:0007669"/>
    <property type="project" value="TreeGrafter"/>
</dbReference>
<dbReference type="Pfam" id="PF01585">
    <property type="entry name" value="G-patch"/>
    <property type="match status" value="1"/>
</dbReference>
<dbReference type="PANTHER" id="PTHR23340">
    <property type="entry name" value="ARGININE/SERINE RICH SPLICING FACTOR SF4/14"/>
    <property type="match status" value="1"/>
</dbReference>
<dbReference type="PANTHER" id="PTHR23340:SF0">
    <property type="entry name" value="SURP AND G-PATCH DOMAIN-CONTAINING PROTEIN 1 ISOFORM X1"/>
    <property type="match status" value="1"/>
</dbReference>
<protein>
    <submittedName>
        <fullName evidence="7">SURP and G-patch domain-containing protein 1-like isoform X2</fullName>
    </submittedName>
</protein>
<dbReference type="EMBL" id="JAKMXF010000354">
    <property type="protein sequence ID" value="KAI6646669.1"/>
    <property type="molecule type" value="Genomic_DNA"/>
</dbReference>
<evidence type="ECO:0000259" key="6">
    <source>
        <dbReference type="PROSITE" id="PS50174"/>
    </source>
</evidence>
<organism evidence="7 8">
    <name type="scientific">Oopsacas minuta</name>
    <dbReference type="NCBI Taxonomy" id="111878"/>
    <lineage>
        <taxon>Eukaryota</taxon>
        <taxon>Metazoa</taxon>
        <taxon>Porifera</taxon>
        <taxon>Hexactinellida</taxon>
        <taxon>Hexasterophora</taxon>
        <taxon>Lyssacinosida</taxon>
        <taxon>Leucopsacidae</taxon>
        <taxon>Oopsacas</taxon>
    </lineage>
</organism>
<dbReference type="GO" id="GO:0006397">
    <property type="term" value="P:mRNA processing"/>
    <property type="evidence" value="ECO:0007669"/>
    <property type="project" value="UniProtKB-KW"/>
</dbReference>
<evidence type="ECO:0000313" key="7">
    <source>
        <dbReference type="EMBL" id="KAI6646669.1"/>
    </source>
</evidence>
<keyword evidence="8" id="KW-1185">Reference proteome</keyword>
<reference evidence="7 8" key="1">
    <citation type="journal article" date="2023" name="BMC Biol.">
        <title>The compact genome of the sponge Oopsacas minuta (Hexactinellida) is lacking key metazoan core genes.</title>
        <authorList>
            <person name="Santini S."/>
            <person name="Schenkelaars Q."/>
            <person name="Jourda C."/>
            <person name="Duchesne M."/>
            <person name="Belahbib H."/>
            <person name="Rocher C."/>
            <person name="Selva M."/>
            <person name="Riesgo A."/>
            <person name="Vervoort M."/>
            <person name="Leys S.P."/>
            <person name="Kodjabachian L."/>
            <person name="Le Bivic A."/>
            <person name="Borchiellini C."/>
            <person name="Claverie J.M."/>
            <person name="Renard E."/>
        </authorList>
    </citation>
    <scope>NUCLEOTIDE SEQUENCE [LARGE SCALE GENOMIC DNA]</scope>
    <source>
        <strain evidence="7">SPO-2</strain>
    </source>
</reference>
<dbReference type="InterPro" id="IPR040169">
    <property type="entry name" value="SUGP1/2"/>
</dbReference>
<sequence length="495" mass="56497">MSRNRDFVTRAGPEDYHRQERLIEEKRKIFLAKKAGLIHPAPSLKTSNITQHTNSTTKTRQHSDSSEKLPFANDGSFFAQFLQMQTPPSPEPIQLLPPTSPLPETRFSPPDPHPPIIIPLKAPTQSKPPLPPSSHTDMPCPPPPPVKLKLTPVTQPDQLLHAPTSKFFTDQTESIPSKREDKVSEFELAERMARQLALAEDKTVKKFQSEQDKEGPLYFLRDSSHPANIYFSQKLLEYRHDDKPTPSNEFIPPPTDSTPKRKSRWSDESDTVGVKIPPSILSALESPSSKLSADQKQQLEVQKVLDRIAATMRGNGRSRGRGVKRFTGTRYEYDSDEENDFGTWEHKRRAMEMEKTRETAENLTELAQGKHHLSDFLPGDEYLRFMTQVQRAREGEDKPDISDYKDNEIKQDNIGYKMLQRAGWQEGQGLGAQQQGIVTPVNKGRHCLDATGVGSEKLRDVKSDDDEFSLYRKRMMLAYKFRPNPLNNPRRPYYD</sequence>
<keyword evidence="4" id="KW-0539">Nucleus</keyword>
<feature type="region of interest" description="Disordered" evidence="5">
    <location>
        <begin position="240"/>
        <end position="280"/>
    </location>
</feature>
<dbReference type="GO" id="GO:0003723">
    <property type="term" value="F:RNA binding"/>
    <property type="evidence" value="ECO:0007669"/>
    <property type="project" value="TreeGrafter"/>
</dbReference>